<gene>
    <name evidence="2" type="primary">linc.pou2af1</name>
</gene>
<sequence length="233" mass="26260">MISIAIGTNTHTQSTLRNEEETNRQMPLFCYTKSQSLASQDVCVSSSLPGHYFDYFPQEMNSNGSFQPRAFPDSNVQMESFDNQQLISMMMPNETYGSGIVHPATSTKLWPQENHSLNMDYCVNGMAPSSPSGSLNMSSPVDYNSYSPQESYSSSCYNSPNRMDSSYGFVPEHYHYQHCNLQHCYCLSHWSGTQESICTPEYAIYGTTDCVHASPVDGSYFRRELSSSEICYL</sequence>
<dbReference type="PANTHER" id="PTHR36689:SF1">
    <property type="entry name" value="POU CLASS 2 HOMEOBOX ASSOCIATING FACTOR 3"/>
    <property type="match status" value="1"/>
</dbReference>
<proteinExistence type="predicted"/>
<name>A0A1S3SY61_SALSA</name>
<evidence type="ECO:0000313" key="1">
    <source>
        <dbReference type="Proteomes" id="UP001652741"/>
    </source>
</evidence>
<reference evidence="2" key="1">
    <citation type="submission" date="2025-08" db="UniProtKB">
        <authorList>
            <consortium name="RefSeq"/>
        </authorList>
    </citation>
    <scope>IDENTIFICATION</scope>
</reference>
<dbReference type="InterPro" id="IPR043265">
    <property type="entry name" value="OCAT2"/>
</dbReference>
<dbReference type="AlphaFoldDB" id="A0A1S3SY61"/>
<keyword evidence="1" id="KW-1185">Reference proteome</keyword>
<protein>
    <submittedName>
        <fullName evidence="2">Colorectal cancer associated 2 isoform X2</fullName>
    </submittedName>
</protein>
<dbReference type="RefSeq" id="XP_014069279.1">
    <property type="nucleotide sequence ID" value="XM_014213804.2"/>
</dbReference>
<organism evidence="1 2">
    <name type="scientific">Salmo salar</name>
    <name type="common">Atlantic salmon</name>
    <dbReference type="NCBI Taxonomy" id="8030"/>
    <lineage>
        <taxon>Eukaryota</taxon>
        <taxon>Metazoa</taxon>
        <taxon>Chordata</taxon>
        <taxon>Craniata</taxon>
        <taxon>Vertebrata</taxon>
        <taxon>Euteleostomi</taxon>
        <taxon>Actinopterygii</taxon>
        <taxon>Neopterygii</taxon>
        <taxon>Teleostei</taxon>
        <taxon>Protacanthopterygii</taxon>
        <taxon>Salmoniformes</taxon>
        <taxon>Salmonidae</taxon>
        <taxon>Salmoninae</taxon>
        <taxon>Salmo</taxon>
    </lineage>
</organism>
<accession>A0A1S3SY61</accession>
<dbReference type="Proteomes" id="UP001652741">
    <property type="component" value="Chromosome ssa09"/>
</dbReference>
<dbReference type="PANTHER" id="PTHR36689">
    <property type="entry name" value="COLORECTAL CANCER-ASSOCIATED PROTEIN 2"/>
    <property type="match status" value="1"/>
</dbReference>
<evidence type="ECO:0000313" key="2">
    <source>
        <dbReference type="RefSeq" id="XP_014069279.1"/>
    </source>
</evidence>